<evidence type="ECO:0000313" key="1">
    <source>
        <dbReference type="EMBL" id="SCF17179.1"/>
    </source>
</evidence>
<gene>
    <name evidence="1" type="ORF">GA0070618_3700</name>
</gene>
<organism evidence="1 2">
    <name type="scientific">Micromonospora echinospora</name>
    <name type="common">Micromonospora purpurea</name>
    <dbReference type="NCBI Taxonomy" id="1877"/>
    <lineage>
        <taxon>Bacteria</taxon>
        <taxon>Bacillati</taxon>
        <taxon>Actinomycetota</taxon>
        <taxon>Actinomycetes</taxon>
        <taxon>Micromonosporales</taxon>
        <taxon>Micromonosporaceae</taxon>
        <taxon>Micromonospora</taxon>
    </lineage>
</organism>
<name>A0A1C4Y8X7_MICEC</name>
<dbReference type="OrthoDB" id="4548523at2"/>
<proteinExistence type="predicted"/>
<dbReference type="InterPro" id="IPR034660">
    <property type="entry name" value="DinB/YfiT-like"/>
</dbReference>
<dbReference type="InParanoid" id="A0A1C4Y8X7"/>
<evidence type="ECO:0008006" key="3">
    <source>
        <dbReference type="Google" id="ProtNLM"/>
    </source>
</evidence>
<evidence type="ECO:0000313" key="2">
    <source>
        <dbReference type="Proteomes" id="UP000198253"/>
    </source>
</evidence>
<dbReference type="InterPro" id="IPR007061">
    <property type="entry name" value="MST-like"/>
</dbReference>
<keyword evidence="2" id="KW-1185">Reference proteome</keyword>
<dbReference type="Gene3D" id="1.20.120.450">
    <property type="entry name" value="dinb family like domain"/>
    <property type="match status" value="1"/>
</dbReference>
<accession>A0A1C4Y8X7</accession>
<dbReference type="Pfam" id="PF04978">
    <property type="entry name" value="MST"/>
    <property type="match status" value="1"/>
</dbReference>
<dbReference type="RefSeq" id="WP_088982737.1">
    <property type="nucleotide sequence ID" value="NZ_LT607413.1"/>
</dbReference>
<sequence length="177" mass="19445">MAETTIHPSIDPTLAPVIARTGDERAVLEAFLDLHRQVVLSKLRGLTSTDATRRLVPSDTTVAGVVKHLTMVEANWFPRLLAPAPGEEHVFSAEAGRRSWTVDPEDTVERLSAGYEAACARSREVAARFPLDHVVPQPQLGEVNLRWIYVHMIEETARHAGHADILRELTDGATGTV</sequence>
<dbReference type="SUPFAM" id="SSF109854">
    <property type="entry name" value="DinB/YfiT-like putative metalloenzymes"/>
    <property type="match status" value="1"/>
</dbReference>
<dbReference type="Proteomes" id="UP000198253">
    <property type="component" value="Chromosome I"/>
</dbReference>
<protein>
    <recommendedName>
        <fullName evidence="3">Damage-inducible protein DinB</fullName>
    </recommendedName>
</protein>
<dbReference type="EMBL" id="LT607413">
    <property type="protein sequence ID" value="SCF17179.1"/>
    <property type="molecule type" value="Genomic_DNA"/>
</dbReference>
<reference evidence="2" key="1">
    <citation type="submission" date="2016-06" db="EMBL/GenBank/DDBJ databases">
        <authorList>
            <person name="Varghese N."/>
            <person name="Submissions Spin"/>
        </authorList>
    </citation>
    <scope>NUCLEOTIDE SEQUENCE [LARGE SCALE GENOMIC DNA]</scope>
    <source>
        <strain evidence="2">DSM 43816</strain>
    </source>
</reference>
<dbReference type="AlphaFoldDB" id="A0A1C4Y8X7"/>